<keyword evidence="2" id="KW-1185">Reference proteome</keyword>
<sequence length="109" mass="13123">MMNCVSTNWDSFGLYWENQTCFHHSYGNYDIDKCLKSNYAFKNVRTLFKKGHVRIFMIFRLLRMTLLLNDYVLKSKELLITNFGQVKHQLYLTLKQWLISPLEKKKHAI</sequence>
<proteinExistence type="predicted"/>
<comment type="caution">
    <text evidence="1">The sequence shown here is derived from an EMBL/GenBank/DDBJ whole genome shotgun (WGS) entry which is preliminary data.</text>
</comment>
<dbReference type="AlphaFoldDB" id="A0A2T9ZJY9"/>
<organism evidence="1 2">
    <name type="scientific">Smittium megazygosporum</name>
    <dbReference type="NCBI Taxonomy" id="133381"/>
    <lineage>
        <taxon>Eukaryota</taxon>
        <taxon>Fungi</taxon>
        <taxon>Fungi incertae sedis</taxon>
        <taxon>Zoopagomycota</taxon>
        <taxon>Kickxellomycotina</taxon>
        <taxon>Harpellomycetes</taxon>
        <taxon>Harpellales</taxon>
        <taxon>Legeriomycetaceae</taxon>
        <taxon>Smittium</taxon>
    </lineage>
</organism>
<name>A0A2T9ZJY9_9FUNG</name>
<accession>A0A2T9ZJY9</accession>
<evidence type="ECO:0000313" key="2">
    <source>
        <dbReference type="Proteomes" id="UP000245609"/>
    </source>
</evidence>
<dbReference type="Proteomes" id="UP000245609">
    <property type="component" value="Unassembled WGS sequence"/>
</dbReference>
<protein>
    <submittedName>
        <fullName evidence="1">Uncharacterized protein</fullName>
    </submittedName>
</protein>
<gene>
    <name evidence="1" type="ORF">BB560_000648</name>
</gene>
<dbReference type="EMBL" id="MBFS01000072">
    <property type="protein sequence ID" value="PVV04837.1"/>
    <property type="molecule type" value="Genomic_DNA"/>
</dbReference>
<reference evidence="1 2" key="1">
    <citation type="journal article" date="2018" name="MBio">
        <title>Comparative Genomics Reveals the Core Gene Toolbox for the Fungus-Insect Symbiosis.</title>
        <authorList>
            <person name="Wang Y."/>
            <person name="Stata M."/>
            <person name="Wang W."/>
            <person name="Stajich J.E."/>
            <person name="White M.M."/>
            <person name="Moncalvo J.M."/>
        </authorList>
    </citation>
    <scope>NUCLEOTIDE SEQUENCE [LARGE SCALE GENOMIC DNA]</scope>
    <source>
        <strain evidence="1 2">SC-DP-2</strain>
    </source>
</reference>
<evidence type="ECO:0000313" key="1">
    <source>
        <dbReference type="EMBL" id="PVV04837.1"/>
    </source>
</evidence>